<accession>A0A1J7I5J3</accession>
<evidence type="ECO:0000313" key="3">
    <source>
        <dbReference type="EMBL" id="OIW22798.1"/>
    </source>
</evidence>
<evidence type="ECO:0000256" key="1">
    <source>
        <dbReference type="SAM" id="MobiDB-lite"/>
    </source>
</evidence>
<keyword evidence="2" id="KW-0812">Transmembrane</keyword>
<feature type="compositionally biased region" description="Pro residues" evidence="1">
    <location>
        <begin position="195"/>
        <end position="207"/>
    </location>
</feature>
<gene>
    <name evidence="3" type="ORF">CONLIGDRAFT_687211</name>
</gene>
<reference evidence="3 4" key="1">
    <citation type="submission" date="2016-10" db="EMBL/GenBank/DDBJ databases">
        <title>Draft genome sequence of Coniochaeta ligniaria NRRL30616, a lignocellulolytic fungus for bioabatement of inhibitors in plant biomass hydrolysates.</title>
        <authorList>
            <consortium name="DOE Joint Genome Institute"/>
            <person name="Jimenez D.J."/>
            <person name="Hector R.E."/>
            <person name="Riley R."/>
            <person name="Sun H."/>
            <person name="Grigoriev I.V."/>
            <person name="Van Elsas J.D."/>
            <person name="Nichols N.N."/>
        </authorList>
    </citation>
    <scope>NUCLEOTIDE SEQUENCE [LARGE SCALE GENOMIC DNA]</scope>
    <source>
        <strain evidence="3 4">NRRL 30616</strain>
    </source>
</reference>
<feature type="compositionally biased region" description="Low complexity" evidence="1">
    <location>
        <begin position="182"/>
        <end position="194"/>
    </location>
</feature>
<dbReference type="OrthoDB" id="5243185at2759"/>
<organism evidence="3 4">
    <name type="scientific">Coniochaeta ligniaria NRRL 30616</name>
    <dbReference type="NCBI Taxonomy" id="1408157"/>
    <lineage>
        <taxon>Eukaryota</taxon>
        <taxon>Fungi</taxon>
        <taxon>Dikarya</taxon>
        <taxon>Ascomycota</taxon>
        <taxon>Pezizomycotina</taxon>
        <taxon>Sordariomycetes</taxon>
        <taxon>Sordariomycetidae</taxon>
        <taxon>Coniochaetales</taxon>
        <taxon>Coniochaetaceae</taxon>
        <taxon>Coniochaeta</taxon>
    </lineage>
</organism>
<dbReference type="AlphaFoldDB" id="A0A1J7I5J3"/>
<dbReference type="EMBL" id="KV875110">
    <property type="protein sequence ID" value="OIW22798.1"/>
    <property type="molecule type" value="Genomic_DNA"/>
</dbReference>
<proteinExistence type="predicted"/>
<evidence type="ECO:0000313" key="4">
    <source>
        <dbReference type="Proteomes" id="UP000182658"/>
    </source>
</evidence>
<keyword evidence="4" id="KW-1185">Reference proteome</keyword>
<keyword evidence="2" id="KW-0472">Membrane</keyword>
<protein>
    <submittedName>
        <fullName evidence="3">Uncharacterized protein</fullName>
    </submittedName>
</protein>
<sequence length="213" mass="22570">MHQLQQMATSVNETIPVGSREMSCANAVRQLCANIVEHLDHAECLAAPDVVVNDRGPAVDRSRHMYIPALPRALPETDAPGVYFGHASRTPASELRQLRASLHDATTAVTRFSGATGAAPDLLRKRDPMQSSNVTIGAVVGVLLGVFIIGTIYFCIRYHRSIRFSDNKKRQHHRRPGGGSSRGSKASTSSSRSAPAPPPAPPAPPPAAAAAAG</sequence>
<evidence type="ECO:0000256" key="2">
    <source>
        <dbReference type="SAM" id="Phobius"/>
    </source>
</evidence>
<feature type="region of interest" description="Disordered" evidence="1">
    <location>
        <begin position="167"/>
        <end position="213"/>
    </location>
</feature>
<feature type="transmembrane region" description="Helical" evidence="2">
    <location>
        <begin position="134"/>
        <end position="156"/>
    </location>
</feature>
<name>A0A1J7I5J3_9PEZI</name>
<dbReference type="Proteomes" id="UP000182658">
    <property type="component" value="Unassembled WGS sequence"/>
</dbReference>
<keyword evidence="2" id="KW-1133">Transmembrane helix</keyword>
<dbReference type="InParanoid" id="A0A1J7I5J3"/>
<dbReference type="STRING" id="1408157.A0A1J7I5J3"/>